<proteinExistence type="inferred from homology"/>
<dbReference type="Pfam" id="PF04542">
    <property type="entry name" value="Sigma70_r2"/>
    <property type="match status" value="1"/>
</dbReference>
<accession>D0LTD1</accession>
<evidence type="ECO:0000259" key="8">
    <source>
        <dbReference type="Pfam" id="PF08281"/>
    </source>
</evidence>
<dbReference type="eggNOG" id="COG1595">
    <property type="taxonomic scope" value="Bacteria"/>
</dbReference>
<comment type="similarity">
    <text evidence="1">Belongs to the sigma-70 factor family. ECF subfamily.</text>
</comment>
<dbReference type="HOGENOM" id="CLU_078246_0_0_7"/>
<protein>
    <submittedName>
        <fullName evidence="9">RNA polymerase, sigma-24 subunit, ECF subfamily</fullName>
    </submittedName>
</protein>
<organism evidence="9 10">
    <name type="scientific">Haliangium ochraceum (strain DSM 14365 / JCM 11303 / SMP-2)</name>
    <dbReference type="NCBI Taxonomy" id="502025"/>
    <lineage>
        <taxon>Bacteria</taxon>
        <taxon>Pseudomonadati</taxon>
        <taxon>Myxococcota</taxon>
        <taxon>Polyangia</taxon>
        <taxon>Haliangiales</taxon>
        <taxon>Kofleriaceae</taxon>
        <taxon>Haliangium</taxon>
    </lineage>
</organism>
<evidence type="ECO:0000259" key="7">
    <source>
        <dbReference type="Pfam" id="PF04542"/>
    </source>
</evidence>
<name>D0LTD1_HALO1</name>
<dbReference type="InterPro" id="IPR039425">
    <property type="entry name" value="RNA_pol_sigma-70-like"/>
</dbReference>
<dbReference type="Gene3D" id="1.10.10.10">
    <property type="entry name" value="Winged helix-like DNA-binding domain superfamily/Winged helix DNA-binding domain"/>
    <property type="match status" value="1"/>
</dbReference>
<dbReference type="Pfam" id="PF08281">
    <property type="entry name" value="Sigma70_r4_2"/>
    <property type="match status" value="1"/>
</dbReference>
<evidence type="ECO:0000256" key="6">
    <source>
        <dbReference type="ARBA" id="ARBA00023163"/>
    </source>
</evidence>
<dbReference type="InterPro" id="IPR013324">
    <property type="entry name" value="RNA_pol_sigma_r3/r4-like"/>
</dbReference>
<evidence type="ECO:0000256" key="4">
    <source>
        <dbReference type="ARBA" id="ARBA00023082"/>
    </source>
</evidence>
<dbReference type="AlphaFoldDB" id="D0LTD1"/>
<dbReference type="STRING" id="502025.Hoch_1266"/>
<dbReference type="PANTHER" id="PTHR43133">
    <property type="entry name" value="RNA POLYMERASE ECF-TYPE SIGMA FACTO"/>
    <property type="match status" value="1"/>
</dbReference>
<reference evidence="9 10" key="1">
    <citation type="journal article" date="2010" name="Stand. Genomic Sci.">
        <title>Complete genome sequence of Haliangium ochraceum type strain (SMP-2).</title>
        <authorList>
            <consortium name="US DOE Joint Genome Institute (JGI-PGF)"/>
            <person name="Ivanova N."/>
            <person name="Daum C."/>
            <person name="Lang E."/>
            <person name="Abt B."/>
            <person name="Kopitz M."/>
            <person name="Saunders E."/>
            <person name="Lapidus A."/>
            <person name="Lucas S."/>
            <person name="Glavina Del Rio T."/>
            <person name="Nolan M."/>
            <person name="Tice H."/>
            <person name="Copeland A."/>
            <person name="Cheng J.F."/>
            <person name="Chen F."/>
            <person name="Bruce D."/>
            <person name="Goodwin L."/>
            <person name="Pitluck S."/>
            <person name="Mavromatis K."/>
            <person name="Pati A."/>
            <person name="Mikhailova N."/>
            <person name="Chen A."/>
            <person name="Palaniappan K."/>
            <person name="Land M."/>
            <person name="Hauser L."/>
            <person name="Chang Y.J."/>
            <person name="Jeffries C.D."/>
            <person name="Detter J.C."/>
            <person name="Brettin T."/>
            <person name="Rohde M."/>
            <person name="Goker M."/>
            <person name="Bristow J."/>
            <person name="Markowitz V."/>
            <person name="Eisen J.A."/>
            <person name="Hugenholtz P."/>
            <person name="Kyrpides N.C."/>
            <person name="Klenk H.P."/>
        </authorList>
    </citation>
    <scope>NUCLEOTIDE SEQUENCE [LARGE SCALE GENOMIC DNA]</scope>
    <source>
        <strain evidence="10">DSM 14365 / CIP 107738 / JCM 11303 / AJ 13395 / SMP-2</strain>
    </source>
</reference>
<evidence type="ECO:0000256" key="1">
    <source>
        <dbReference type="ARBA" id="ARBA00010641"/>
    </source>
</evidence>
<sequence length="324" mass="35439">MSTEAVAPPADLAVAREQFLALVDTVRPDLHRYASRLVGSAIDGEDVVQDTLAKALYALSQSSEIPPLRPWLFRIARNTAIDLLRRYERKHATPLPPEEHMPSDEEPRDPEVLRAAIATFMTLPLSQRSAVILKDVLGESVDDIAGHLDTSAAAVKSLLVRGRQALKARLAEAESGAEADAGAAAADAMSPEHRALVHRYVDLFNQRDWDGVQALLLDECRLDLVSKSQRKGKAVGMYFGRYAQERELLFRAGRCEGRSAIGVFRRAEASAESGAASRAASGAETLVYIILLESEDGRVSFIRDFRYVPYLAGELDFVADAAHS</sequence>
<dbReference type="GO" id="GO:0003677">
    <property type="term" value="F:DNA binding"/>
    <property type="evidence" value="ECO:0007669"/>
    <property type="project" value="UniProtKB-KW"/>
</dbReference>
<dbReference type="SUPFAM" id="SSF88946">
    <property type="entry name" value="Sigma2 domain of RNA polymerase sigma factors"/>
    <property type="match status" value="1"/>
</dbReference>
<keyword evidence="6" id="KW-0804">Transcription</keyword>
<dbReference type="PANTHER" id="PTHR43133:SF8">
    <property type="entry name" value="RNA POLYMERASE SIGMA FACTOR HI_1459-RELATED"/>
    <property type="match status" value="1"/>
</dbReference>
<dbReference type="InterPro" id="IPR013325">
    <property type="entry name" value="RNA_pol_sigma_r2"/>
</dbReference>
<dbReference type="SUPFAM" id="SSF54427">
    <property type="entry name" value="NTF2-like"/>
    <property type="match status" value="1"/>
</dbReference>
<dbReference type="Proteomes" id="UP000001880">
    <property type="component" value="Chromosome"/>
</dbReference>
<dbReference type="InterPro" id="IPR013249">
    <property type="entry name" value="RNA_pol_sigma70_r4_t2"/>
</dbReference>
<gene>
    <name evidence="9" type="ordered locus">Hoch_1266</name>
</gene>
<evidence type="ECO:0000256" key="5">
    <source>
        <dbReference type="ARBA" id="ARBA00023125"/>
    </source>
</evidence>
<evidence type="ECO:0000313" key="9">
    <source>
        <dbReference type="EMBL" id="ACY13826.1"/>
    </source>
</evidence>
<dbReference type="GO" id="GO:0006352">
    <property type="term" value="P:DNA-templated transcription initiation"/>
    <property type="evidence" value="ECO:0007669"/>
    <property type="project" value="InterPro"/>
</dbReference>
<feature type="domain" description="RNA polymerase sigma-70 region 2" evidence="7">
    <location>
        <begin position="22"/>
        <end position="89"/>
    </location>
</feature>
<keyword evidence="3" id="KW-0805">Transcription regulation</keyword>
<dbReference type="Gene3D" id="3.10.450.50">
    <property type="match status" value="1"/>
</dbReference>
<dbReference type="NCBIfam" id="TIGR02937">
    <property type="entry name" value="sigma70-ECF"/>
    <property type="match status" value="1"/>
</dbReference>
<dbReference type="GO" id="GO:0016987">
    <property type="term" value="F:sigma factor activity"/>
    <property type="evidence" value="ECO:0007669"/>
    <property type="project" value="UniProtKB-KW"/>
</dbReference>
<dbReference type="InterPro" id="IPR036388">
    <property type="entry name" value="WH-like_DNA-bd_sf"/>
</dbReference>
<dbReference type="InterPro" id="IPR014284">
    <property type="entry name" value="RNA_pol_sigma-70_dom"/>
</dbReference>
<dbReference type="InterPro" id="IPR032710">
    <property type="entry name" value="NTF2-like_dom_sf"/>
</dbReference>
<keyword evidence="10" id="KW-1185">Reference proteome</keyword>
<dbReference type="KEGG" id="hoh:Hoch_1266"/>
<evidence type="ECO:0000313" key="10">
    <source>
        <dbReference type="Proteomes" id="UP000001880"/>
    </source>
</evidence>
<evidence type="ECO:0000256" key="2">
    <source>
        <dbReference type="ARBA" id="ARBA00011344"/>
    </source>
</evidence>
<keyword evidence="5" id="KW-0238">DNA-binding</keyword>
<dbReference type="SUPFAM" id="SSF88659">
    <property type="entry name" value="Sigma3 and sigma4 domains of RNA polymerase sigma factors"/>
    <property type="match status" value="1"/>
</dbReference>
<keyword evidence="4" id="KW-0731">Sigma factor</keyword>
<dbReference type="EMBL" id="CP001804">
    <property type="protein sequence ID" value="ACY13826.1"/>
    <property type="molecule type" value="Genomic_DNA"/>
</dbReference>
<dbReference type="RefSeq" id="WP_012826435.1">
    <property type="nucleotide sequence ID" value="NC_013440.1"/>
</dbReference>
<evidence type="ECO:0000256" key="3">
    <source>
        <dbReference type="ARBA" id="ARBA00023015"/>
    </source>
</evidence>
<comment type="subunit">
    <text evidence="2">Interacts transiently with the RNA polymerase catalytic core formed by RpoA, RpoB, RpoC and RpoZ (2 alpha, 1 beta, 1 beta' and 1 omega subunit) to form the RNA polymerase holoenzyme that can initiate transcription.</text>
</comment>
<dbReference type="InterPro" id="IPR007627">
    <property type="entry name" value="RNA_pol_sigma70_r2"/>
</dbReference>
<feature type="domain" description="RNA polymerase sigma factor 70 region 4 type 2" evidence="8">
    <location>
        <begin position="120"/>
        <end position="166"/>
    </location>
</feature>
<dbReference type="Gene3D" id="1.10.1740.10">
    <property type="match status" value="1"/>
</dbReference>